<evidence type="ECO:0000313" key="1">
    <source>
        <dbReference type="EMBL" id="AGK95947.1"/>
    </source>
</evidence>
<name>R4JYP4_CLOPA</name>
<sequence>MKFTALDENTSSKTQNLKNVEERLYNAQSIIKDCIKLTLEDINSNPSCEKEYVVSWANYLKSLSDYFFVASENSGNKDIYKKVFRRMMFK</sequence>
<dbReference type="STRING" id="86416.Clopa_0930"/>
<dbReference type="eggNOG" id="ENOG50324QM">
    <property type="taxonomic scope" value="Bacteria"/>
</dbReference>
<reference evidence="1 2" key="1">
    <citation type="submission" date="2012-01" db="EMBL/GenBank/DDBJ databases">
        <title>Complete sequence of chromosome of Clostridium pasteurianum BC1.</title>
        <authorList>
            <consortium name="US DOE Joint Genome Institute"/>
            <person name="Lucas S."/>
            <person name="Han J."/>
            <person name="Lapidus A."/>
            <person name="Cheng J.-F."/>
            <person name="Goodwin L."/>
            <person name="Pitluck S."/>
            <person name="Peters L."/>
            <person name="Mikhailova N."/>
            <person name="Teshima H."/>
            <person name="Detter J.C."/>
            <person name="Han C."/>
            <person name="Tapia R."/>
            <person name="Land M."/>
            <person name="Hauser L."/>
            <person name="Kyrpides N."/>
            <person name="Ivanova N."/>
            <person name="Pagani I."/>
            <person name="Dunn J."/>
            <person name="Taghavi S."/>
            <person name="Francis A."/>
            <person name="van der Lelie D."/>
            <person name="Woyke T."/>
        </authorList>
    </citation>
    <scope>NUCLEOTIDE SEQUENCE [LARGE SCALE GENOMIC DNA]</scope>
    <source>
        <strain evidence="1 2">BC1</strain>
    </source>
</reference>
<dbReference type="RefSeq" id="WP_015614271.1">
    <property type="nucleotide sequence ID" value="NC_021182.1"/>
</dbReference>
<protein>
    <submittedName>
        <fullName evidence="1">Uncharacterized protein</fullName>
    </submittedName>
</protein>
<proteinExistence type="predicted"/>
<dbReference type="EMBL" id="CP003261">
    <property type="protein sequence ID" value="AGK95947.1"/>
    <property type="molecule type" value="Genomic_DNA"/>
</dbReference>
<organism evidence="1 2">
    <name type="scientific">Clostridium pasteurianum BC1</name>
    <dbReference type="NCBI Taxonomy" id="86416"/>
    <lineage>
        <taxon>Bacteria</taxon>
        <taxon>Bacillati</taxon>
        <taxon>Bacillota</taxon>
        <taxon>Clostridia</taxon>
        <taxon>Eubacteriales</taxon>
        <taxon>Clostridiaceae</taxon>
        <taxon>Clostridium</taxon>
    </lineage>
</organism>
<evidence type="ECO:0000313" key="2">
    <source>
        <dbReference type="Proteomes" id="UP000013523"/>
    </source>
</evidence>
<dbReference type="PATRIC" id="fig|86416.3.peg.920"/>
<dbReference type="AlphaFoldDB" id="R4JYP4"/>
<gene>
    <name evidence="1" type="ORF">Clopa_0930</name>
</gene>
<dbReference type="KEGG" id="cpas:Clopa_0930"/>
<accession>R4JYP4</accession>
<dbReference type="Proteomes" id="UP000013523">
    <property type="component" value="Chromosome"/>
</dbReference>
<dbReference type="HOGENOM" id="CLU_2435668_0_0_9"/>
<keyword evidence="2" id="KW-1185">Reference proteome</keyword>
<dbReference type="OrthoDB" id="1910751at2"/>